<keyword evidence="1" id="KW-0732">Signal</keyword>
<dbReference type="EMBL" id="LLXV01000049">
    <property type="protein sequence ID" value="KRG49108.1"/>
    <property type="molecule type" value="Genomic_DNA"/>
</dbReference>
<dbReference type="Proteomes" id="UP000051757">
    <property type="component" value="Unassembled WGS sequence"/>
</dbReference>
<evidence type="ECO:0008006" key="4">
    <source>
        <dbReference type="Google" id="ProtNLM"/>
    </source>
</evidence>
<dbReference type="AlphaFoldDB" id="A0A0R0B6P0"/>
<gene>
    <name evidence="2" type="ORF">ARC23_15360</name>
</gene>
<evidence type="ECO:0000313" key="3">
    <source>
        <dbReference type="Proteomes" id="UP000051757"/>
    </source>
</evidence>
<protein>
    <recommendedName>
        <fullName evidence="4">Secreted protein</fullName>
    </recommendedName>
</protein>
<accession>A0A0R0B6P0</accession>
<feature type="signal peptide" evidence="1">
    <location>
        <begin position="1"/>
        <end position="26"/>
    </location>
</feature>
<keyword evidence="3" id="KW-1185">Reference proteome</keyword>
<organism evidence="2 3">
    <name type="scientific">Stenotrophomonas beteli</name>
    <dbReference type="NCBI Taxonomy" id="3384461"/>
    <lineage>
        <taxon>Bacteria</taxon>
        <taxon>Pseudomonadati</taxon>
        <taxon>Pseudomonadota</taxon>
        <taxon>Gammaproteobacteria</taxon>
        <taxon>Lysobacterales</taxon>
        <taxon>Lysobacteraceae</taxon>
        <taxon>Stenotrophomonas</taxon>
        <taxon>Stenotrophomonas maltophilia group</taxon>
    </lineage>
</organism>
<feature type="chain" id="PRO_5006391942" description="Secreted protein" evidence="1">
    <location>
        <begin position="27"/>
        <end position="163"/>
    </location>
</feature>
<name>A0A0R0B6P0_9GAMM</name>
<evidence type="ECO:0000256" key="1">
    <source>
        <dbReference type="SAM" id="SignalP"/>
    </source>
</evidence>
<reference evidence="2 3" key="1">
    <citation type="journal article" date="2016" name="Front. Microbiol.">
        <title>Genome Sequence of Type Strains of Genus Stenotrophomonas.</title>
        <authorList>
            <person name="Patil P.P."/>
            <person name="Midha S."/>
            <person name="Kumar S."/>
            <person name="Patil P.B."/>
        </authorList>
    </citation>
    <scope>NUCLEOTIDE SEQUENCE [LARGE SCALE GENOMIC DNA]</scope>
    <source>
        <strain evidence="2 3">LMG 978</strain>
    </source>
</reference>
<evidence type="ECO:0000313" key="2">
    <source>
        <dbReference type="EMBL" id="KRG49108.1"/>
    </source>
</evidence>
<proteinExistence type="predicted"/>
<comment type="caution">
    <text evidence="2">The sequence shown here is derived from an EMBL/GenBank/DDBJ whole genome shotgun (WGS) entry which is preliminary data.</text>
</comment>
<sequence>MGGFRAGGLMCGALLGGVLCASAAQAAPVFVDARDYTGPGGGHERFLAAERQLVRGFDAVCGDTFCEGQYINLWAMRLRCSVERATGVVAQCVWTFAGSDTRVHTSGLITVDRGRFACVLPLAPGTRLEALLQAWETGDGHDALRAPLPGTTGNTYDALVDCL</sequence>